<keyword evidence="1" id="KW-0880">Kelch repeat</keyword>
<dbReference type="SUPFAM" id="SSF54695">
    <property type="entry name" value="POZ domain"/>
    <property type="match status" value="1"/>
</dbReference>
<dbReference type="InterPro" id="IPR011333">
    <property type="entry name" value="SKP1/BTB/POZ_sf"/>
</dbReference>
<name>A0A0B7AN37_9EUPU</name>
<keyword evidence="2" id="KW-0677">Repeat</keyword>
<dbReference type="PANTHER" id="PTHR45632:SF3">
    <property type="entry name" value="KELCH-LIKE PROTEIN 32"/>
    <property type="match status" value="1"/>
</dbReference>
<evidence type="ECO:0000313" key="6">
    <source>
        <dbReference type="EMBL" id="CEK82254.1"/>
    </source>
</evidence>
<dbReference type="InterPro" id="IPR001229">
    <property type="entry name" value="Jacalin-like_lectin_dom"/>
</dbReference>
<dbReference type="EMBL" id="HACG01035389">
    <property type="protein sequence ID" value="CEK82254.1"/>
    <property type="molecule type" value="Transcribed_RNA"/>
</dbReference>
<protein>
    <recommendedName>
        <fullName evidence="4">BTB domain-containing protein</fullName>
    </recommendedName>
</protein>
<proteinExistence type="predicted"/>
<dbReference type="CDD" id="cd14733">
    <property type="entry name" value="BACK"/>
    <property type="match status" value="1"/>
</dbReference>
<dbReference type="Pfam" id="PF01419">
    <property type="entry name" value="Jacalin"/>
    <property type="match status" value="1"/>
</dbReference>
<feature type="compositionally biased region" description="Polar residues" evidence="3">
    <location>
        <begin position="10"/>
        <end position="29"/>
    </location>
</feature>
<evidence type="ECO:0000313" key="5">
    <source>
        <dbReference type="EMBL" id="CEK82253.1"/>
    </source>
</evidence>
<organism evidence="5">
    <name type="scientific">Arion vulgaris</name>
    <dbReference type="NCBI Taxonomy" id="1028688"/>
    <lineage>
        <taxon>Eukaryota</taxon>
        <taxon>Metazoa</taxon>
        <taxon>Spiralia</taxon>
        <taxon>Lophotrochozoa</taxon>
        <taxon>Mollusca</taxon>
        <taxon>Gastropoda</taxon>
        <taxon>Heterobranchia</taxon>
        <taxon>Euthyneura</taxon>
        <taxon>Panpulmonata</taxon>
        <taxon>Eupulmonata</taxon>
        <taxon>Stylommatophora</taxon>
        <taxon>Helicina</taxon>
        <taxon>Arionoidea</taxon>
        <taxon>Arionidae</taxon>
        <taxon>Arion</taxon>
    </lineage>
</organism>
<dbReference type="Pfam" id="PF07707">
    <property type="entry name" value="BACK"/>
    <property type="match status" value="1"/>
</dbReference>
<dbReference type="Gene3D" id="3.30.710.10">
    <property type="entry name" value="Potassium Channel Kv1.1, Chain A"/>
    <property type="match status" value="1"/>
</dbReference>
<dbReference type="PANTHER" id="PTHR45632">
    <property type="entry name" value="LD33804P"/>
    <property type="match status" value="1"/>
</dbReference>
<dbReference type="InterPro" id="IPR036404">
    <property type="entry name" value="Jacalin-like_lectin_dom_sf"/>
</dbReference>
<dbReference type="Gene3D" id="2.100.10.30">
    <property type="entry name" value="Jacalin-like lectin domain"/>
    <property type="match status" value="1"/>
</dbReference>
<dbReference type="InterPro" id="IPR011705">
    <property type="entry name" value="BACK"/>
</dbReference>
<dbReference type="PROSITE" id="PS50097">
    <property type="entry name" value="BTB"/>
    <property type="match status" value="1"/>
</dbReference>
<evidence type="ECO:0000259" key="4">
    <source>
        <dbReference type="PROSITE" id="PS50097"/>
    </source>
</evidence>
<dbReference type="SUPFAM" id="SSF51101">
    <property type="entry name" value="Mannose-binding lectins"/>
    <property type="match status" value="1"/>
</dbReference>
<evidence type="ECO:0000256" key="2">
    <source>
        <dbReference type="ARBA" id="ARBA00022737"/>
    </source>
</evidence>
<evidence type="ECO:0000256" key="1">
    <source>
        <dbReference type="ARBA" id="ARBA00022441"/>
    </source>
</evidence>
<dbReference type="AlphaFoldDB" id="A0A0B7AN37"/>
<reference evidence="5" key="1">
    <citation type="submission" date="2014-12" db="EMBL/GenBank/DDBJ databases">
        <title>Insight into the proteome of Arion vulgaris.</title>
        <authorList>
            <person name="Aradska J."/>
            <person name="Bulat T."/>
            <person name="Smidak R."/>
            <person name="Sarate P."/>
            <person name="Gangsoo J."/>
            <person name="Sialana F."/>
            <person name="Bilban M."/>
            <person name="Lubec G."/>
        </authorList>
    </citation>
    <scope>NUCLEOTIDE SEQUENCE</scope>
    <source>
        <tissue evidence="5">Skin</tissue>
    </source>
</reference>
<gene>
    <name evidence="5" type="primary">ORF130492</name>
    <name evidence="6" type="synonym">ORF130493</name>
</gene>
<dbReference type="Pfam" id="PF00651">
    <property type="entry name" value="BTB"/>
    <property type="match status" value="1"/>
</dbReference>
<sequence length="483" mass="54961">MSVDCFNAPMSDTNNEQQDSLLSTENELNTSDTKRSQKLLDVAFQSWKAGLYTDVTIVVGEQRLSAHRIVLASLSDYFPPLLKLDAKESGEVTLHNIQPDDFSILLNYAYTGEVDITKENVQNILIASDYLNIKHVKDMCIKFMTANYACDDVCDVLEFAMEYPLSDLTESALQFLKENLDNVSKTESFMQLKPTFLEKFFDDDNLVLYSSKISLKSAKREELIFTAVLRYLSKSPNSSSEVINAMMKTVRMTQLPKDAAMNCLENFKTLKDNEIIKKYVRLRDVAVKFVQQSKERGSGYRNTQGIPESWFRSRKYATFSFFQRDVRYAAGGEIEPSPEPPNFLYNDCNLEIKRIEIWLRRWDTRLVIGGLSLSYRSASDDNRILEYRRGSCPGPHGQHIVELEPDEFIIKVVLGSGYLIDRLGFETSRGRVFGPFGGPGGSDRTELAPSGALSYLFDINCDSVITQGSEAIFNLMFRWITFE</sequence>
<accession>A0A0B7AN37</accession>
<dbReference type="EMBL" id="HACG01035388">
    <property type="protein sequence ID" value="CEK82253.1"/>
    <property type="molecule type" value="Transcribed_RNA"/>
</dbReference>
<dbReference type="SMART" id="SM00875">
    <property type="entry name" value="BACK"/>
    <property type="match status" value="1"/>
</dbReference>
<evidence type="ECO:0000256" key="3">
    <source>
        <dbReference type="SAM" id="MobiDB-lite"/>
    </source>
</evidence>
<dbReference type="InterPro" id="IPR000210">
    <property type="entry name" value="BTB/POZ_dom"/>
</dbReference>
<dbReference type="Gene3D" id="1.25.40.420">
    <property type="match status" value="1"/>
</dbReference>
<feature type="domain" description="BTB" evidence="4">
    <location>
        <begin position="53"/>
        <end position="118"/>
    </location>
</feature>
<feature type="region of interest" description="Disordered" evidence="3">
    <location>
        <begin position="1"/>
        <end position="29"/>
    </location>
</feature>
<dbReference type="SMART" id="SM00225">
    <property type="entry name" value="BTB"/>
    <property type="match status" value="1"/>
</dbReference>